<accession>A0A1M6DJL5</accession>
<keyword evidence="3" id="KW-1185">Reference proteome</keyword>
<evidence type="ECO:0000313" key="3">
    <source>
        <dbReference type="Proteomes" id="UP000184231"/>
    </source>
</evidence>
<feature type="transmembrane region" description="Helical" evidence="1">
    <location>
        <begin position="121"/>
        <end position="136"/>
    </location>
</feature>
<keyword evidence="1" id="KW-0812">Transmembrane</keyword>
<proteinExistence type="predicted"/>
<reference evidence="2 3" key="1">
    <citation type="submission" date="2016-11" db="EMBL/GenBank/DDBJ databases">
        <authorList>
            <person name="Jaros S."/>
            <person name="Januszkiewicz K."/>
            <person name="Wedrychowicz H."/>
        </authorList>
    </citation>
    <scope>NUCLEOTIDE SEQUENCE [LARGE SCALE GENOMIC DNA]</scope>
    <source>
        <strain evidence="2 3">CGMCC 1.8863</strain>
    </source>
</reference>
<dbReference type="EMBL" id="FQYX01000005">
    <property type="protein sequence ID" value="SHI73331.1"/>
    <property type="molecule type" value="Genomic_DNA"/>
</dbReference>
<feature type="transmembrane region" description="Helical" evidence="1">
    <location>
        <begin position="53"/>
        <end position="73"/>
    </location>
</feature>
<dbReference type="RefSeq" id="WP_072763470.1">
    <property type="nucleotide sequence ID" value="NZ_FQYX01000005.1"/>
</dbReference>
<keyword evidence="1" id="KW-0472">Membrane</keyword>
<feature type="transmembrane region" description="Helical" evidence="1">
    <location>
        <begin position="20"/>
        <end position="38"/>
    </location>
</feature>
<evidence type="ECO:0000256" key="1">
    <source>
        <dbReference type="SAM" id="Phobius"/>
    </source>
</evidence>
<keyword evidence="1" id="KW-1133">Transmembrane helix</keyword>
<gene>
    <name evidence="2" type="ORF">SAMN04487911_10535</name>
</gene>
<name>A0A1M6DJL5_9FLAO</name>
<feature type="transmembrane region" description="Helical" evidence="1">
    <location>
        <begin position="93"/>
        <end position="115"/>
    </location>
</feature>
<dbReference type="STRING" id="558155.SAMN04487911_10535"/>
<dbReference type="Proteomes" id="UP000184231">
    <property type="component" value="Unassembled WGS sequence"/>
</dbReference>
<organism evidence="2 3">
    <name type="scientific">Arenibacter nanhaiticus</name>
    <dbReference type="NCBI Taxonomy" id="558155"/>
    <lineage>
        <taxon>Bacteria</taxon>
        <taxon>Pseudomonadati</taxon>
        <taxon>Bacteroidota</taxon>
        <taxon>Flavobacteriia</taxon>
        <taxon>Flavobacteriales</taxon>
        <taxon>Flavobacteriaceae</taxon>
        <taxon>Arenibacter</taxon>
    </lineage>
</organism>
<protein>
    <submittedName>
        <fullName evidence="2">Uncharacterized protein</fullName>
    </submittedName>
</protein>
<dbReference type="AlphaFoldDB" id="A0A1M6DJL5"/>
<evidence type="ECO:0000313" key="2">
    <source>
        <dbReference type="EMBL" id="SHI73331.1"/>
    </source>
</evidence>
<sequence>MNSDTHKPQTPKSFMRTMTVLHAVLTTGVFIILVAVYYSSDALIFGFQDTEDIYRIIIPLVAMIGYFGGNLIFKKQLDAIDPKASLKSILSRYSSASIIKYAFIEGAAIFSLIAFSRIHNVFYLVISVLLLLYLWSQRPTKLKVMSDLKLKKDHEELFMKNEETLP</sequence>
<dbReference type="OrthoDB" id="1151358at2"/>